<dbReference type="Gene3D" id="3.40.50.300">
    <property type="entry name" value="P-loop containing nucleotide triphosphate hydrolases"/>
    <property type="match status" value="1"/>
</dbReference>
<dbReference type="PROSITE" id="PS00211">
    <property type="entry name" value="ABC_TRANSPORTER_1"/>
    <property type="match status" value="1"/>
</dbReference>
<dbReference type="eggNOG" id="COG1136">
    <property type="taxonomic scope" value="Bacteria"/>
</dbReference>
<evidence type="ECO:0000313" key="7">
    <source>
        <dbReference type="Proteomes" id="UP000002257"/>
    </source>
</evidence>
<dbReference type="PANTHER" id="PTHR24220">
    <property type="entry name" value="IMPORT ATP-BINDING PROTEIN"/>
    <property type="match status" value="1"/>
</dbReference>
<evidence type="ECO:0000256" key="2">
    <source>
        <dbReference type="ARBA" id="ARBA00022448"/>
    </source>
</evidence>
<dbReference type="SMART" id="SM00382">
    <property type="entry name" value="AAA"/>
    <property type="match status" value="1"/>
</dbReference>
<dbReference type="GO" id="GO:0005524">
    <property type="term" value="F:ATP binding"/>
    <property type="evidence" value="ECO:0007669"/>
    <property type="project" value="UniProtKB-KW"/>
</dbReference>
<proteinExistence type="inferred from homology"/>
<evidence type="ECO:0000313" key="6">
    <source>
        <dbReference type="EMBL" id="ACK52775.1"/>
    </source>
</evidence>
<dbReference type="GO" id="GO:0005886">
    <property type="term" value="C:plasma membrane"/>
    <property type="evidence" value="ECO:0007669"/>
    <property type="project" value="TreeGrafter"/>
</dbReference>
<keyword evidence="7" id="KW-1185">Reference proteome</keyword>
<reference evidence="6 7" key="1">
    <citation type="journal article" date="2010" name="J. Bacteriol.">
        <title>Complete genome sequence of the aerobic facultative methanotroph Methylocella silvestris BL2.</title>
        <authorList>
            <person name="Chen Y."/>
            <person name="Crombie A."/>
            <person name="Rahman M.T."/>
            <person name="Dedysh S.N."/>
            <person name="Liesack W."/>
            <person name="Stott M.B."/>
            <person name="Alam M."/>
            <person name="Theisen A.R."/>
            <person name="Murrell J.C."/>
            <person name="Dunfield P.F."/>
        </authorList>
    </citation>
    <scope>NUCLEOTIDE SEQUENCE [LARGE SCALE GENOMIC DNA]</scope>
    <source>
        <strain evidence="7">DSM 15510 / CIP 108128 / LMG 27833 / NCIMB 13906 / BL2</strain>
    </source>
</reference>
<dbReference type="KEGG" id="msl:Msil_3894"/>
<evidence type="ECO:0000256" key="3">
    <source>
        <dbReference type="ARBA" id="ARBA00022741"/>
    </source>
</evidence>
<keyword evidence="2" id="KW-0813">Transport</keyword>
<accession>B8EMU6</accession>
<dbReference type="InterPro" id="IPR017911">
    <property type="entry name" value="MacB-like_ATP-bd"/>
</dbReference>
<evidence type="ECO:0000259" key="5">
    <source>
        <dbReference type="PROSITE" id="PS50893"/>
    </source>
</evidence>
<dbReference type="RefSeq" id="WP_012592843.1">
    <property type="nucleotide sequence ID" value="NC_011666.1"/>
</dbReference>
<dbReference type="AlphaFoldDB" id="B8EMU6"/>
<dbReference type="GO" id="GO:0022857">
    <property type="term" value="F:transmembrane transporter activity"/>
    <property type="evidence" value="ECO:0007669"/>
    <property type="project" value="TreeGrafter"/>
</dbReference>
<dbReference type="InterPro" id="IPR027417">
    <property type="entry name" value="P-loop_NTPase"/>
</dbReference>
<dbReference type="InterPro" id="IPR003439">
    <property type="entry name" value="ABC_transporter-like_ATP-bd"/>
</dbReference>
<dbReference type="Pfam" id="PF00005">
    <property type="entry name" value="ABC_tran"/>
    <property type="match status" value="1"/>
</dbReference>
<dbReference type="CDD" id="cd03255">
    <property type="entry name" value="ABC_MJ0796_LolCDE_FtsE"/>
    <property type="match status" value="1"/>
</dbReference>
<dbReference type="EMBL" id="CP001280">
    <property type="protein sequence ID" value="ACK52775.1"/>
    <property type="molecule type" value="Genomic_DNA"/>
</dbReference>
<evidence type="ECO:0000256" key="1">
    <source>
        <dbReference type="ARBA" id="ARBA00005417"/>
    </source>
</evidence>
<keyword evidence="4" id="KW-0067">ATP-binding</keyword>
<dbReference type="OrthoDB" id="9802264at2"/>
<gene>
    <name evidence="6" type="ordered locus">Msil_3894</name>
</gene>
<dbReference type="InterPro" id="IPR003593">
    <property type="entry name" value="AAA+_ATPase"/>
</dbReference>
<dbReference type="SUPFAM" id="SSF52540">
    <property type="entry name" value="P-loop containing nucleoside triphosphate hydrolases"/>
    <property type="match status" value="1"/>
</dbReference>
<sequence length="222" mass="23947">MLSCSNVGKTYATERGDIVAVRGIDLEVPSGQFAAIVGRSGSGKSSLMAMIGGLSRPSQGVVRVEGADIWALPDDALAQFRNRKIGFVFQFASLLPALRVIDNVALPALLGRRLDAGAAYTRAARLLARLGLAERLDAYPAEISAGQQRRAVIARALINAPSLLLADEPTSDLDERTEMEIMDEFRTLNRDHAMTVIIVTHNLRLAEQADRVFHIANGGLVK</sequence>
<feature type="domain" description="ABC transporter" evidence="5">
    <location>
        <begin position="2"/>
        <end position="221"/>
    </location>
</feature>
<dbReference type="GO" id="GO:0016887">
    <property type="term" value="F:ATP hydrolysis activity"/>
    <property type="evidence" value="ECO:0007669"/>
    <property type="project" value="InterPro"/>
</dbReference>
<dbReference type="InterPro" id="IPR017871">
    <property type="entry name" value="ABC_transporter-like_CS"/>
</dbReference>
<dbReference type="InterPro" id="IPR015854">
    <property type="entry name" value="ABC_transpr_LolD-like"/>
</dbReference>
<dbReference type="Proteomes" id="UP000002257">
    <property type="component" value="Chromosome"/>
</dbReference>
<evidence type="ECO:0000256" key="4">
    <source>
        <dbReference type="ARBA" id="ARBA00022840"/>
    </source>
</evidence>
<dbReference type="STRING" id="395965.Msil_3894"/>
<dbReference type="HOGENOM" id="CLU_000604_1_22_5"/>
<keyword evidence="3" id="KW-0547">Nucleotide-binding</keyword>
<dbReference type="PROSITE" id="PS50893">
    <property type="entry name" value="ABC_TRANSPORTER_2"/>
    <property type="match status" value="1"/>
</dbReference>
<protein>
    <submittedName>
        <fullName evidence="6">ABC transporter related</fullName>
    </submittedName>
</protein>
<name>B8EMU6_METSB</name>
<comment type="similarity">
    <text evidence="1">Belongs to the ABC transporter superfamily.</text>
</comment>
<organism evidence="6 7">
    <name type="scientific">Methylocella silvestris (strain DSM 15510 / CIP 108128 / LMG 27833 / NCIMB 13906 / BL2)</name>
    <dbReference type="NCBI Taxonomy" id="395965"/>
    <lineage>
        <taxon>Bacteria</taxon>
        <taxon>Pseudomonadati</taxon>
        <taxon>Pseudomonadota</taxon>
        <taxon>Alphaproteobacteria</taxon>
        <taxon>Hyphomicrobiales</taxon>
        <taxon>Beijerinckiaceae</taxon>
        <taxon>Methylocella</taxon>
    </lineage>
</organism>